<name>A0A1K1N7G3_SELRU</name>
<dbReference type="AlphaFoldDB" id="A0A1K1N7G3"/>
<keyword evidence="4" id="KW-1185">Reference proteome</keyword>
<proteinExistence type="predicted"/>
<reference evidence="5 6" key="1">
    <citation type="submission" date="2016-10" db="EMBL/GenBank/DDBJ databases">
        <authorList>
            <person name="de Groot N.N."/>
        </authorList>
    </citation>
    <scope>NUCLEOTIDE SEQUENCE [LARGE SCALE GENOMIC DNA]</scope>
    <source>
        <strain evidence="1 5">DSM 2872</strain>
        <strain evidence="2 6">L14</strain>
    </source>
</reference>
<organism evidence="3 4">
    <name type="scientific">Selenomonas ruminantium</name>
    <dbReference type="NCBI Taxonomy" id="971"/>
    <lineage>
        <taxon>Bacteria</taxon>
        <taxon>Bacillati</taxon>
        <taxon>Bacillota</taxon>
        <taxon>Negativicutes</taxon>
        <taxon>Selenomonadales</taxon>
        <taxon>Selenomonadaceae</taxon>
        <taxon>Selenomonas</taxon>
    </lineage>
</organism>
<evidence type="ECO:0000313" key="1">
    <source>
        <dbReference type="EMBL" id="SEA01065.1"/>
    </source>
</evidence>
<dbReference type="Proteomes" id="UP000182958">
    <property type="component" value="Unassembled WGS sequence"/>
</dbReference>
<evidence type="ECO:0000313" key="2">
    <source>
        <dbReference type="EMBL" id="SFA99795.1"/>
    </source>
</evidence>
<dbReference type="EMBL" id="FPJA01000005">
    <property type="protein sequence ID" value="SFW30278.1"/>
    <property type="molecule type" value="Genomic_DNA"/>
</dbReference>
<dbReference type="Proteomes" id="UP000183469">
    <property type="component" value="Unassembled WGS sequence"/>
</dbReference>
<dbReference type="EMBL" id="FOJX01000005">
    <property type="protein sequence ID" value="SFA99795.1"/>
    <property type="molecule type" value="Genomic_DNA"/>
</dbReference>
<evidence type="ECO:0000313" key="3">
    <source>
        <dbReference type="EMBL" id="SFW30278.1"/>
    </source>
</evidence>
<evidence type="ECO:0000313" key="6">
    <source>
        <dbReference type="Proteomes" id="UP000183843"/>
    </source>
</evidence>
<evidence type="ECO:0000313" key="5">
    <source>
        <dbReference type="Proteomes" id="UP000183469"/>
    </source>
</evidence>
<reference evidence="4" key="3">
    <citation type="submission" date="2016-11" db="EMBL/GenBank/DDBJ databases">
        <authorList>
            <person name="Varghese N."/>
            <person name="Submissions S."/>
        </authorList>
    </citation>
    <scope>NUCLEOTIDE SEQUENCE [LARGE SCALE GENOMIC DNA]</scope>
    <source>
        <strain evidence="4">C3</strain>
    </source>
</reference>
<protein>
    <submittedName>
        <fullName evidence="3">Uncharacterized protein</fullName>
    </submittedName>
</protein>
<evidence type="ECO:0000313" key="4">
    <source>
        <dbReference type="Proteomes" id="UP000182958"/>
    </source>
</evidence>
<dbReference type="Proteomes" id="UP000183843">
    <property type="component" value="Unassembled WGS sequence"/>
</dbReference>
<accession>A0A1K1N7G3</accession>
<dbReference type="RefSeq" id="WP_037355878.1">
    <property type="nucleotide sequence ID" value="NZ_FNQG01000006.1"/>
</dbReference>
<reference evidence="3" key="2">
    <citation type="submission" date="2016-11" db="EMBL/GenBank/DDBJ databases">
        <authorList>
            <person name="Jaros S."/>
            <person name="Januszkiewicz K."/>
            <person name="Wedrychowicz H."/>
        </authorList>
    </citation>
    <scope>NUCLEOTIDE SEQUENCE [LARGE SCALE GENOMIC DNA]</scope>
    <source>
        <strain evidence="3">C3</strain>
    </source>
</reference>
<gene>
    <name evidence="3" type="ORF">SAMN02910323_1163</name>
    <name evidence="2" type="ORF">SAMN05216587_105199</name>
    <name evidence="1" type="ORF">SAMN05660648_01549</name>
</gene>
<dbReference type="EMBL" id="FNQG01000006">
    <property type="protein sequence ID" value="SEA01065.1"/>
    <property type="molecule type" value="Genomic_DNA"/>
</dbReference>
<dbReference type="OrthoDB" id="3034763at2"/>
<sequence length="104" mass="11901">MENKFSVAISFGKDLGWIDYDGESKSATVNINNDEAKSLTEKYLGEKHSINVPHETLMDFTPEEIDPLADVESFKLALTRLWNETKVHVDWSRPVDYVKAHPSY</sequence>